<dbReference type="RefSeq" id="WP_147184387.1">
    <property type="nucleotide sequence ID" value="NZ_CP042382.1"/>
</dbReference>
<evidence type="ECO:0000256" key="4">
    <source>
        <dbReference type="ARBA" id="ARBA00022741"/>
    </source>
</evidence>
<keyword evidence="4" id="KW-0547">Nucleotide-binding</keyword>
<dbReference type="Pfam" id="PF18967">
    <property type="entry name" value="PycTM"/>
    <property type="match status" value="1"/>
</dbReference>
<evidence type="ECO:0000259" key="9">
    <source>
        <dbReference type="Pfam" id="PF18967"/>
    </source>
</evidence>
<keyword evidence="5 8" id="KW-1133">Transmembrane helix</keyword>
<dbReference type="AlphaFoldDB" id="A0A5B8SV01"/>
<sequence length="173" mass="19235">MESVNDWLKFAEAKNAVVVAASGFALWASVRLILSNETGCYASAYFAILSVFLLGGFVTALLSFLPILNYRWIVPAPSRLANGNLLYFGYLATLSKKQVLEAYIKATESKESDVKEIDGMYAEQIIINSRIAFAKYGMFEFAIKVLLFGILTPVIAVPVFYFSRKKRVSIDGF</sequence>
<dbReference type="Proteomes" id="UP000321272">
    <property type="component" value="Chromosome"/>
</dbReference>
<dbReference type="EMBL" id="CP042382">
    <property type="protein sequence ID" value="QEA39335.1"/>
    <property type="molecule type" value="Genomic_DNA"/>
</dbReference>
<keyword evidence="11" id="KW-1185">Reference proteome</keyword>
<dbReference type="OrthoDB" id="2084475at2"/>
<gene>
    <name evidence="10" type="ORF">FGL86_09770</name>
</gene>
<evidence type="ECO:0000256" key="7">
    <source>
        <dbReference type="ARBA" id="ARBA00023136"/>
    </source>
</evidence>
<protein>
    <recommendedName>
        <fullName evidence="9">Pycsar effector protein domain-containing protein</fullName>
    </recommendedName>
</protein>
<evidence type="ECO:0000256" key="8">
    <source>
        <dbReference type="SAM" id="Phobius"/>
    </source>
</evidence>
<feature type="domain" description="Pycsar effector protein" evidence="9">
    <location>
        <begin position="2"/>
        <end position="159"/>
    </location>
</feature>
<evidence type="ECO:0000256" key="2">
    <source>
        <dbReference type="ARBA" id="ARBA00022475"/>
    </source>
</evidence>
<dbReference type="InterPro" id="IPR043760">
    <property type="entry name" value="PycTM_dom"/>
</dbReference>
<dbReference type="GO" id="GO:0051607">
    <property type="term" value="P:defense response to virus"/>
    <property type="evidence" value="ECO:0007669"/>
    <property type="project" value="UniProtKB-KW"/>
</dbReference>
<organism evidence="10 11">
    <name type="scientific">Pistricoccus aurantiacus</name>
    <dbReference type="NCBI Taxonomy" id="1883414"/>
    <lineage>
        <taxon>Bacteria</taxon>
        <taxon>Pseudomonadati</taxon>
        <taxon>Pseudomonadota</taxon>
        <taxon>Gammaproteobacteria</taxon>
        <taxon>Oceanospirillales</taxon>
        <taxon>Halomonadaceae</taxon>
        <taxon>Pistricoccus</taxon>
    </lineage>
</organism>
<feature type="transmembrane region" description="Helical" evidence="8">
    <location>
        <begin position="16"/>
        <end position="34"/>
    </location>
</feature>
<proteinExistence type="predicted"/>
<keyword evidence="6" id="KW-0051">Antiviral defense</keyword>
<dbReference type="GO" id="GO:0005886">
    <property type="term" value="C:plasma membrane"/>
    <property type="evidence" value="ECO:0007669"/>
    <property type="project" value="UniProtKB-SubCell"/>
</dbReference>
<dbReference type="KEGG" id="paur:FGL86_09770"/>
<feature type="transmembrane region" description="Helical" evidence="8">
    <location>
        <begin position="141"/>
        <end position="162"/>
    </location>
</feature>
<evidence type="ECO:0000256" key="5">
    <source>
        <dbReference type="ARBA" id="ARBA00022989"/>
    </source>
</evidence>
<evidence type="ECO:0000256" key="1">
    <source>
        <dbReference type="ARBA" id="ARBA00004236"/>
    </source>
</evidence>
<dbReference type="GO" id="GO:0000166">
    <property type="term" value="F:nucleotide binding"/>
    <property type="evidence" value="ECO:0007669"/>
    <property type="project" value="UniProtKB-KW"/>
</dbReference>
<comment type="subcellular location">
    <subcellularLocation>
        <location evidence="1">Cell membrane</location>
    </subcellularLocation>
</comment>
<reference evidence="10 11" key="1">
    <citation type="submission" date="2019-06" db="EMBL/GenBank/DDBJ databases">
        <title>Genome analyses of bacteria isolated from kimchi.</title>
        <authorList>
            <person name="Lee S."/>
            <person name="Ahn S."/>
            <person name="Roh S."/>
        </authorList>
    </citation>
    <scope>NUCLEOTIDE SEQUENCE [LARGE SCALE GENOMIC DNA]</scope>
    <source>
        <strain evidence="10 11">CBA4606</strain>
    </source>
</reference>
<evidence type="ECO:0000313" key="11">
    <source>
        <dbReference type="Proteomes" id="UP000321272"/>
    </source>
</evidence>
<accession>A0A5B8SV01</accession>
<name>A0A5B8SV01_9GAMM</name>
<keyword evidence="7 8" id="KW-0472">Membrane</keyword>
<keyword evidence="3 8" id="KW-0812">Transmembrane</keyword>
<evidence type="ECO:0000313" key="10">
    <source>
        <dbReference type="EMBL" id="QEA39335.1"/>
    </source>
</evidence>
<evidence type="ECO:0000256" key="6">
    <source>
        <dbReference type="ARBA" id="ARBA00023118"/>
    </source>
</evidence>
<evidence type="ECO:0000256" key="3">
    <source>
        <dbReference type="ARBA" id="ARBA00022692"/>
    </source>
</evidence>
<keyword evidence="2" id="KW-1003">Cell membrane</keyword>
<feature type="transmembrane region" description="Helical" evidence="8">
    <location>
        <begin position="46"/>
        <end position="68"/>
    </location>
</feature>